<organism evidence="1 2">
    <name type="scientific">Cetraspora pellucida</name>
    <dbReference type="NCBI Taxonomy" id="1433469"/>
    <lineage>
        <taxon>Eukaryota</taxon>
        <taxon>Fungi</taxon>
        <taxon>Fungi incertae sedis</taxon>
        <taxon>Mucoromycota</taxon>
        <taxon>Glomeromycotina</taxon>
        <taxon>Glomeromycetes</taxon>
        <taxon>Diversisporales</taxon>
        <taxon>Gigasporaceae</taxon>
        <taxon>Cetraspora</taxon>
    </lineage>
</organism>
<sequence length="61" mass="7433">MWHLCPLSKKIWKTTYKFLKYTTEPTPFTINNILQATNISLAYKRKAVIWIYMNTLYEIWC</sequence>
<reference evidence="1" key="1">
    <citation type="submission" date="2021-06" db="EMBL/GenBank/DDBJ databases">
        <authorList>
            <person name="Kallberg Y."/>
            <person name="Tangrot J."/>
            <person name="Rosling A."/>
        </authorList>
    </citation>
    <scope>NUCLEOTIDE SEQUENCE</scope>
    <source>
        <strain evidence="1">FL966</strain>
    </source>
</reference>
<dbReference type="OrthoDB" id="2278241at2759"/>
<accession>A0A9N9DQD2</accession>
<keyword evidence="2" id="KW-1185">Reference proteome</keyword>
<dbReference type="EMBL" id="CAJVQA010006646">
    <property type="protein sequence ID" value="CAG8644160.1"/>
    <property type="molecule type" value="Genomic_DNA"/>
</dbReference>
<dbReference type="AlphaFoldDB" id="A0A9N9DQD2"/>
<name>A0A9N9DQD2_9GLOM</name>
<proteinExistence type="predicted"/>
<protein>
    <submittedName>
        <fullName evidence="1">854_t:CDS:1</fullName>
    </submittedName>
</protein>
<evidence type="ECO:0000313" key="1">
    <source>
        <dbReference type="EMBL" id="CAG8644160.1"/>
    </source>
</evidence>
<comment type="caution">
    <text evidence="1">The sequence shown here is derived from an EMBL/GenBank/DDBJ whole genome shotgun (WGS) entry which is preliminary data.</text>
</comment>
<dbReference type="Proteomes" id="UP000789759">
    <property type="component" value="Unassembled WGS sequence"/>
</dbReference>
<gene>
    <name evidence="1" type="ORF">CPELLU_LOCUS9003</name>
</gene>
<evidence type="ECO:0000313" key="2">
    <source>
        <dbReference type="Proteomes" id="UP000789759"/>
    </source>
</evidence>